<dbReference type="GO" id="GO:0034069">
    <property type="term" value="F:aminoglycoside N-acetyltransferase activity"/>
    <property type="evidence" value="ECO:0007669"/>
    <property type="project" value="TreeGrafter"/>
</dbReference>
<feature type="binding site" evidence="4">
    <location>
        <begin position="91"/>
        <end position="96"/>
    </location>
    <ligand>
        <name>acetyl-CoA</name>
        <dbReference type="ChEBI" id="CHEBI:57288"/>
    </ligand>
</feature>
<dbReference type="EMBL" id="RJKM01000001">
    <property type="protein sequence ID" value="ROP36183.1"/>
    <property type="molecule type" value="Genomic_DNA"/>
</dbReference>
<comment type="caution">
    <text evidence="6">The sequence shown here is derived from an EMBL/GenBank/DDBJ whole genome shotgun (WGS) entry which is preliminary data.</text>
</comment>
<dbReference type="PROSITE" id="PS51186">
    <property type="entry name" value="GNAT"/>
    <property type="match status" value="1"/>
</dbReference>
<evidence type="ECO:0000256" key="1">
    <source>
        <dbReference type="ARBA" id="ARBA00009213"/>
    </source>
</evidence>
<dbReference type="HAMAP" id="MF_01812">
    <property type="entry name" value="Eis"/>
    <property type="match status" value="1"/>
</dbReference>
<feature type="binding site" evidence="4">
    <location>
        <begin position="119"/>
        <end position="120"/>
    </location>
    <ligand>
        <name>acetyl-CoA</name>
        <dbReference type="ChEBI" id="CHEBI:57288"/>
    </ligand>
</feature>
<dbReference type="InterPro" id="IPR036527">
    <property type="entry name" value="SCP2_sterol-bd_dom_sf"/>
</dbReference>
<evidence type="ECO:0000256" key="2">
    <source>
        <dbReference type="ARBA" id="ARBA00022679"/>
    </source>
</evidence>
<sequence length="415" mass="44972">MTDHDIRVLDDSQYRTAHTLFRGTLHHTAAPDDQWAFARESYDEGRAFGAFADGEMIGTLQSFPSRLAVPGGAVLPHAAVSRVGVRADWTRRGVLSAMQRAQLRALRSAGDVIATLRASETAIYGRYGYGVATRYRALRIDRLKAAPRTRPVGRVRLVEGEAGERIARGLFDELSPGRAGTIARWPAWWSLNVRRVAAEENVKIAVRSAASGTSGTSGASAASGEDDGYVAFKVVPGSHDPNEGKPTTLMVLDLWARDAEAWADLWLFVLGIDLVAEISAFGRPLDEPVQWLLGDRRACRIVDEADETWLRLLDVPAALAARTYRQAEPVVLGVRDAYLPENAGSYRVTADGVTRVDDAPELVLDVDVLASAYLGDVSFTSLAAARRLDAPTPTAPARADALFAVSTPPWSGTYF</sequence>
<keyword evidence="3 4" id="KW-0012">Acyltransferase</keyword>
<dbReference type="Pfam" id="PF13530">
    <property type="entry name" value="SCP2_2"/>
    <property type="match status" value="1"/>
</dbReference>
<dbReference type="RefSeq" id="WP_246037505.1">
    <property type="nucleotide sequence ID" value="NZ_RJKM01000001.1"/>
</dbReference>
<dbReference type="AlphaFoldDB" id="A0A3N1H0V7"/>
<proteinExistence type="inferred from homology"/>
<feature type="active site" description="Proton acceptor; via carboxylate" evidence="4">
    <location>
        <position position="415"/>
    </location>
</feature>
<dbReference type="Proteomes" id="UP000268727">
    <property type="component" value="Unassembled WGS sequence"/>
</dbReference>
<dbReference type="InterPro" id="IPR025559">
    <property type="entry name" value="Eis_dom"/>
</dbReference>
<name>A0A3N1H0V7_9PSEU</name>
<evidence type="ECO:0000256" key="4">
    <source>
        <dbReference type="HAMAP-Rule" id="MF_01812"/>
    </source>
</evidence>
<dbReference type="NCBIfam" id="NF002367">
    <property type="entry name" value="PRK01346.1-4"/>
    <property type="match status" value="1"/>
</dbReference>
<comment type="subunit">
    <text evidence="4">Homohexamer; trimer of dimers.</text>
</comment>
<dbReference type="GO" id="GO:0030649">
    <property type="term" value="P:aminoglycoside antibiotic catabolic process"/>
    <property type="evidence" value="ECO:0007669"/>
    <property type="project" value="TreeGrafter"/>
</dbReference>
<evidence type="ECO:0000313" key="6">
    <source>
        <dbReference type="EMBL" id="ROP36183.1"/>
    </source>
</evidence>
<feature type="active site" description="Proton donor" evidence="4">
    <location>
        <position position="124"/>
    </location>
</feature>
<dbReference type="Gene3D" id="3.40.630.30">
    <property type="match status" value="2"/>
</dbReference>
<evidence type="ECO:0000313" key="7">
    <source>
        <dbReference type="Proteomes" id="UP000268727"/>
    </source>
</evidence>
<dbReference type="PANTHER" id="PTHR37817:SF1">
    <property type="entry name" value="N-ACETYLTRANSFERASE EIS"/>
    <property type="match status" value="1"/>
</dbReference>
<keyword evidence="2 4" id="KW-0808">Transferase</keyword>
<dbReference type="Gene3D" id="3.30.1050.10">
    <property type="entry name" value="SCP2 sterol-binding domain"/>
    <property type="match status" value="1"/>
</dbReference>
<gene>
    <name evidence="6" type="ORF">EDD40_1446</name>
</gene>
<dbReference type="InterPro" id="IPR016181">
    <property type="entry name" value="Acyl_CoA_acyltransferase"/>
</dbReference>
<dbReference type="InterPro" id="IPR000182">
    <property type="entry name" value="GNAT_dom"/>
</dbReference>
<protein>
    <submittedName>
        <fullName evidence="6">Putative acetyltransferase</fullName>
    </submittedName>
</protein>
<evidence type="ECO:0000256" key="3">
    <source>
        <dbReference type="ARBA" id="ARBA00023315"/>
    </source>
</evidence>
<keyword evidence="7" id="KW-1185">Reference proteome</keyword>
<organism evidence="6 7">
    <name type="scientific">Saccharothrix texasensis</name>
    <dbReference type="NCBI Taxonomy" id="103734"/>
    <lineage>
        <taxon>Bacteria</taxon>
        <taxon>Bacillati</taxon>
        <taxon>Actinomycetota</taxon>
        <taxon>Actinomycetes</taxon>
        <taxon>Pseudonocardiales</taxon>
        <taxon>Pseudonocardiaceae</taxon>
        <taxon>Saccharothrix</taxon>
    </lineage>
</organism>
<dbReference type="InterPro" id="IPR041380">
    <property type="entry name" value="Acetyltransf_17"/>
</dbReference>
<comment type="similarity">
    <text evidence="1 4">Belongs to the acetyltransferase Eis family.</text>
</comment>
<dbReference type="SUPFAM" id="SSF55729">
    <property type="entry name" value="Acyl-CoA N-acyltransferases (Nat)"/>
    <property type="match status" value="1"/>
</dbReference>
<dbReference type="SUPFAM" id="SSF55718">
    <property type="entry name" value="SCP-like"/>
    <property type="match status" value="1"/>
</dbReference>
<dbReference type="Pfam" id="PF13527">
    <property type="entry name" value="Acetyltransf_9"/>
    <property type="match status" value="1"/>
</dbReference>
<feature type="domain" description="N-acetyltransferase" evidence="5">
    <location>
        <begin position="4"/>
        <end position="153"/>
    </location>
</feature>
<feature type="binding site" evidence="4">
    <location>
        <begin position="83"/>
        <end position="85"/>
    </location>
    <ligand>
        <name>acetyl-CoA</name>
        <dbReference type="ChEBI" id="CHEBI:57288"/>
    </ligand>
</feature>
<accession>A0A3N1H0V7</accession>
<dbReference type="PANTHER" id="PTHR37817">
    <property type="entry name" value="N-ACETYLTRANSFERASE EIS"/>
    <property type="match status" value="1"/>
</dbReference>
<reference evidence="6 7" key="1">
    <citation type="submission" date="2018-11" db="EMBL/GenBank/DDBJ databases">
        <title>Sequencing the genomes of 1000 actinobacteria strains.</title>
        <authorList>
            <person name="Klenk H.-P."/>
        </authorList>
    </citation>
    <scope>NUCLEOTIDE SEQUENCE [LARGE SCALE GENOMIC DNA]</scope>
    <source>
        <strain evidence="6 7">DSM 44231</strain>
    </source>
</reference>
<dbReference type="InterPro" id="IPR022902">
    <property type="entry name" value="NAcTrfase_Eis"/>
</dbReference>
<dbReference type="InterPro" id="IPR051554">
    <property type="entry name" value="Acetyltransferase_Eis"/>
</dbReference>
<dbReference type="Pfam" id="PF17668">
    <property type="entry name" value="Acetyltransf_17"/>
    <property type="match status" value="1"/>
</dbReference>
<evidence type="ECO:0000259" key="5">
    <source>
        <dbReference type="PROSITE" id="PS51186"/>
    </source>
</evidence>